<dbReference type="Pfam" id="PF01609">
    <property type="entry name" value="DDE_Tnp_1"/>
    <property type="match status" value="1"/>
</dbReference>
<dbReference type="GO" id="GO:0003677">
    <property type="term" value="F:DNA binding"/>
    <property type="evidence" value="ECO:0007669"/>
    <property type="project" value="InterPro"/>
</dbReference>
<dbReference type="Pfam" id="PF05598">
    <property type="entry name" value="DUF772"/>
    <property type="match status" value="1"/>
</dbReference>
<keyword evidence="4" id="KW-0614">Plasmid</keyword>
<sequence length="479" mass="52424">MFRTVGDQPSLFESVLPQELLRLPAELERVDALLDDPAFFAPFVPYFDPRIGRPSTPMETYLRLMFLKFRYRLGYESLCREVSDSITWRRFCRIPLDGSVPHPTTLMKLTTRCGPAAVDGLNEALLAKATEAKVLRTTKLRADTTVVPSNVSYPTDSGLLAKAIRRIAATGSRIQAAGGATHTTVRDRSRAAGKRAHAIGFKLRSRSAAGRDEALAAVRRTTGELADLAETAATDAERLLTNAKHALRRARAKATARKAQGEHAGAAGRRRGRLARAIEDLEDLVTATRQITAQTRQRLAGQTPDGSTRRVSLHDPDARPIAKGRLGKPVEFGHKAQLVEGDDGVIVDHNVERGNPADAPQLAPAVDRVRTRAGRPPRTVTADRGYGEKAVEDDLRDLGVRHVVIPRKGKPSAGRRAAEHKPAFRRTIKWRTGVEGRISAPKRGYGWDRTRIDSTEGAKIWVGHGVLAHNLIKISTLAA</sequence>
<dbReference type="InterPro" id="IPR008490">
    <property type="entry name" value="Transposase_InsH_N"/>
</dbReference>
<dbReference type="AlphaFoldDB" id="A0A076F6Z9"/>
<evidence type="ECO:0000259" key="2">
    <source>
        <dbReference type="Pfam" id="PF01609"/>
    </source>
</evidence>
<gene>
    <name evidence="4" type="ORF">EP51_46525</name>
</gene>
<dbReference type="EMBL" id="CP008951">
    <property type="protein sequence ID" value="AII11444.1"/>
    <property type="molecule type" value="Genomic_DNA"/>
</dbReference>
<dbReference type="NCBIfam" id="NF033593">
    <property type="entry name" value="transpos_ISNCY_1"/>
    <property type="match status" value="1"/>
</dbReference>
<dbReference type="RefSeq" id="WP_128644221.1">
    <property type="nucleotide sequence ID" value="NZ_CP008951.1"/>
</dbReference>
<dbReference type="PANTHER" id="PTHR33803">
    <property type="entry name" value="IS1478 TRANSPOSASE"/>
    <property type="match status" value="1"/>
</dbReference>
<dbReference type="PANTHER" id="PTHR33803:SF3">
    <property type="entry name" value="BLL1974 PROTEIN"/>
    <property type="match status" value="1"/>
</dbReference>
<name>A0A076F6Z9_RHOOP</name>
<organism evidence="4 5">
    <name type="scientific">Rhodococcus opacus</name>
    <name type="common">Nocardia opaca</name>
    <dbReference type="NCBI Taxonomy" id="37919"/>
    <lineage>
        <taxon>Bacteria</taxon>
        <taxon>Bacillati</taxon>
        <taxon>Actinomycetota</taxon>
        <taxon>Actinomycetes</taxon>
        <taxon>Mycobacteriales</taxon>
        <taxon>Nocardiaceae</taxon>
        <taxon>Rhodococcus</taxon>
    </lineage>
</organism>
<accession>A0A076F6Z9</accession>
<evidence type="ECO:0000259" key="3">
    <source>
        <dbReference type="Pfam" id="PF05598"/>
    </source>
</evidence>
<dbReference type="GO" id="GO:0006313">
    <property type="term" value="P:DNA transposition"/>
    <property type="evidence" value="ECO:0007669"/>
    <property type="project" value="InterPro"/>
</dbReference>
<reference evidence="4 5" key="1">
    <citation type="submission" date="2014-07" db="EMBL/GenBank/DDBJ databases">
        <title>Genome Sequence of Rhodococcus opacus Strain R7, a Biodegrader of Mono- and Polycyclic Aromatic Hydrocarbons.</title>
        <authorList>
            <person name="Di Gennaro P."/>
            <person name="Zampolli J."/>
            <person name="Presti I."/>
            <person name="Cappelletti M."/>
            <person name="D'Ursi P."/>
            <person name="Orro A."/>
            <person name="Mezzelani A."/>
            <person name="Milanesi L."/>
        </authorList>
    </citation>
    <scope>NUCLEOTIDE SEQUENCE [LARGE SCALE GENOMIC DNA]</scope>
    <source>
        <strain evidence="4 5">R7</strain>
        <plasmid evidence="4">pPDG4</plasmid>
    </source>
</reference>
<evidence type="ECO:0000313" key="5">
    <source>
        <dbReference type="Proteomes" id="UP000028488"/>
    </source>
</evidence>
<geneLocation type="plasmid" evidence="4 5">
    <name>pPDG4</name>
</geneLocation>
<feature type="region of interest" description="Disordered" evidence="1">
    <location>
        <begin position="296"/>
        <end position="324"/>
    </location>
</feature>
<dbReference type="Proteomes" id="UP000028488">
    <property type="component" value="Plasmid pPDG4"/>
</dbReference>
<feature type="domain" description="Transposase InsH N-terminal" evidence="3">
    <location>
        <begin position="25"/>
        <end position="111"/>
    </location>
</feature>
<protein>
    <submittedName>
        <fullName evidence="4">Transposase</fullName>
    </submittedName>
</protein>
<proteinExistence type="predicted"/>
<dbReference type="GO" id="GO:0004803">
    <property type="term" value="F:transposase activity"/>
    <property type="evidence" value="ECO:0007669"/>
    <property type="project" value="InterPro"/>
</dbReference>
<feature type="domain" description="Transposase IS4-like" evidence="2">
    <location>
        <begin position="306"/>
        <end position="471"/>
    </location>
</feature>
<evidence type="ECO:0000256" key="1">
    <source>
        <dbReference type="SAM" id="MobiDB-lite"/>
    </source>
</evidence>
<dbReference type="InterPro" id="IPR002559">
    <property type="entry name" value="Transposase_11"/>
</dbReference>
<evidence type="ECO:0000313" key="4">
    <source>
        <dbReference type="EMBL" id="AII11444.1"/>
    </source>
</evidence>